<feature type="signal peptide" evidence="3">
    <location>
        <begin position="1"/>
        <end position="21"/>
    </location>
</feature>
<keyword evidence="2" id="KW-1133">Transmembrane helix</keyword>
<feature type="region of interest" description="Disordered" evidence="1">
    <location>
        <begin position="94"/>
        <end position="115"/>
    </location>
</feature>
<accession>A0A816YND7</accession>
<evidence type="ECO:0000256" key="1">
    <source>
        <dbReference type="SAM" id="MobiDB-lite"/>
    </source>
</evidence>
<evidence type="ECO:0000256" key="3">
    <source>
        <dbReference type="SAM" id="SignalP"/>
    </source>
</evidence>
<dbReference type="Proteomes" id="UP000663856">
    <property type="component" value="Unassembled WGS sequence"/>
</dbReference>
<feature type="region of interest" description="Disordered" evidence="1">
    <location>
        <begin position="57"/>
        <end position="76"/>
    </location>
</feature>
<sequence length="177" mass="18974">MEHILIMLALILITTTQIILANPIDNDILSTTSDLSFEPMNDTVSIDYILSSQSSEDTLTTNSTVESESYDDVSTTSPTFVSELHRNIRTANLTSESESSEDIDTTSSIAASQSVNNTRTIGDTYDQATDVSVLPPPSKNFPPLMIVGCALIGLVGVLVGITIVRRKNESAKSATST</sequence>
<comment type="caution">
    <text evidence="4">The sequence shown here is derived from an EMBL/GenBank/DDBJ whole genome shotgun (WGS) entry which is preliminary data.</text>
</comment>
<feature type="transmembrane region" description="Helical" evidence="2">
    <location>
        <begin position="144"/>
        <end position="164"/>
    </location>
</feature>
<evidence type="ECO:0000256" key="2">
    <source>
        <dbReference type="SAM" id="Phobius"/>
    </source>
</evidence>
<proteinExistence type="predicted"/>
<organism evidence="4 5">
    <name type="scientific">Rotaria magnacalcarata</name>
    <dbReference type="NCBI Taxonomy" id="392030"/>
    <lineage>
        <taxon>Eukaryota</taxon>
        <taxon>Metazoa</taxon>
        <taxon>Spiralia</taxon>
        <taxon>Gnathifera</taxon>
        <taxon>Rotifera</taxon>
        <taxon>Eurotatoria</taxon>
        <taxon>Bdelloidea</taxon>
        <taxon>Philodinida</taxon>
        <taxon>Philodinidae</taxon>
        <taxon>Rotaria</taxon>
    </lineage>
</organism>
<name>A0A816YND7_9BILA</name>
<dbReference type="EMBL" id="CAJNRF010014976">
    <property type="protein sequence ID" value="CAF2163445.1"/>
    <property type="molecule type" value="Genomic_DNA"/>
</dbReference>
<evidence type="ECO:0000313" key="4">
    <source>
        <dbReference type="EMBL" id="CAF2163445.1"/>
    </source>
</evidence>
<keyword evidence="3" id="KW-0732">Signal</keyword>
<protein>
    <submittedName>
        <fullName evidence="4">Uncharacterized protein</fullName>
    </submittedName>
</protein>
<feature type="chain" id="PRO_5032928290" evidence="3">
    <location>
        <begin position="22"/>
        <end position="177"/>
    </location>
</feature>
<dbReference type="AlphaFoldDB" id="A0A816YND7"/>
<reference evidence="4" key="1">
    <citation type="submission" date="2021-02" db="EMBL/GenBank/DDBJ databases">
        <authorList>
            <person name="Nowell W R."/>
        </authorList>
    </citation>
    <scope>NUCLEOTIDE SEQUENCE</scope>
</reference>
<evidence type="ECO:0000313" key="5">
    <source>
        <dbReference type="Proteomes" id="UP000663856"/>
    </source>
</evidence>
<keyword evidence="2" id="KW-0812">Transmembrane</keyword>
<gene>
    <name evidence="4" type="ORF">WKI299_LOCUS32438</name>
</gene>
<keyword evidence="2" id="KW-0472">Membrane</keyword>